<organism evidence="6 7">
    <name type="scientific">Hartmannibacter diazotrophicus</name>
    <dbReference type="NCBI Taxonomy" id="1482074"/>
    <lineage>
        <taxon>Bacteria</taxon>
        <taxon>Pseudomonadati</taxon>
        <taxon>Pseudomonadota</taxon>
        <taxon>Alphaproteobacteria</taxon>
        <taxon>Hyphomicrobiales</taxon>
        <taxon>Pleomorphomonadaceae</taxon>
        <taxon>Hartmannibacter</taxon>
    </lineage>
</organism>
<dbReference type="SUPFAM" id="SSF46785">
    <property type="entry name" value="Winged helix' DNA-binding domain"/>
    <property type="match status" value="1"/>
</dbReference>
<dbReference type="PANTHER" id="PTHR30537">
    <property type="entry name" value="HTH-TYPE TRANSCRIPTIONAL REGULATOR"/>
    <property type="match status" value="1"/>
</dbReference>
<feature type="domain" description="HTH lysR-type" evidence="5">
    <location>
        <begin position="1"/>
        <end position="59"/>
    </location>
</feature>
<evidence type="ECO:0000313" key="6">
    <source>
        <dbReference type="EMBL" id="SON56813.1"/>
    </source>
</evidence>
<dbReference type="Pfam" id="PF00126">
    <property type="entry name" value="HTH_1"/>
    <property type="match status" value="1"/>
</dbReference>
<accession>A0A2C9D9A7</accession>
<keyword evidence="3" id="KW-0238">DNA-binding</keyword>
<sequence length="297" mass="33002">MDRIDDMRLFIRVVETRSFRGAARDLGLPASTVTDAVKRMEARLGVRLLERTTRVVAPTLDGEAWYRRSLRIVSEMEDAEAAFRSGPPKGRLHVNAHGTLARHFLIPRLPDFLERYPEIDLLFSEGDRIVDLVREGVDCVVRAGIPADSDLIARRLGTLAEITVASPDYLARHGVPKHPDDLDGHRMVGFLSSRTGAPLPLEFDLGERVIERRLPVSVMFTAAESMVAAARLGLGLIQVPRYRLDADLKAGTLVEVLASTPPTPTPVSALYPRDRQLSPRVRVFLDWLREIDFAAAG</sequence>
<dbReference type="OrthoDB" id="9786526at2"/>
<dbReference type="SUPFAM" id="SSF53850">
    <property type="entry name" value="Periplasmic binding protein-like II"/>
    <property type="match status" value="1"/>
</dbReference>
<dbReference type="InterPro" id="IPR058163">
    <property type="entry name" value="LysR-type_TF_proteobact-type"/>
</dbReference>
<dbReference type="Proteomes" id="UP000223606">
    <property type="component" value="Chromosome 1"/>
</dbReference>
<dbReference type="Gene3D" id="3.40.190.290">
    <property type="match status" value="1"/>
</dbReference>
<dbReference type="InterPro" id="IPR000847">
    <property type="entry name" value="LysR_HTH_N"/>
</dbReference>
<dbReference type="EMBL" id="LT960614">
    <property type="protein sequence ID" value="SON56813.1"/>
    <property type="molecule type" value="Genomic_DNA"/>
</dbReference>
<dbReference type="InterPro" id="IPR036388">
    <property type="entry name" value="WH-like_DNA-bd_sf"/>
</dbReference>
<gene>
    <name evidence="6" type="primary">dmlR_15</name>
    <name evidence="6" type="ORF">HDIA_3272</name>
</gene>
<protein>
    <submittedName>
        <fullName evidence="6">D-malate degradation protein R</fullName>
    </submittedName>
</protein>
<evidence type="ECO:0000256" key="3">
    <source>
        <dbReference type="ARBA" id="ARBA00023125"/>
    </source>
</evidence>
<dbReference type="PROSITE" id="PS50931">
    <property type="entry name" value="HTH_LYSR"/>
    <property type="match status" value="1"/>
</dbReference>
<comment type="similarity">
    <text evidence="1">Belongs to the LysR transcriptional regulatory family.</text>
</comment>
<dbReference type="PANTHER" id="PTHR30537:SF72">
    <property type="entry name" value="LYSR FAMILY TRANSCRIPTIONAL REGULATOR"/>
    <property type="match status" value="1"/>
</dbReference>
<proteinExistence type="inferred from homology"/>
<dbReference type="Pfam" id="PF03466">
    <property type="entry name" value="LysR_substrate"/>
    <property type="match status" value="1"/>
</dbReference>
<dbReference type="KEGG" id="hdi:HDIA_3272"/>
<keyword evidence="2" id="KW-0805">Transcription regulation</keyword>
<dbReference type="GO" id="GO:0003700">
    <property type="term" value="F:DNA-binding transcription factor activity"/>
    <property type="evidence" value="ECO:0007669"/>
    <property type="project" value="InterPro"/>
</dbReference>
<dbReference type="InterPro" id="IPR005119">
    <property type="entry name" value="LysR_subst-bd"/>
</dbReference>
<evidence type="ECO:0000313" key="7">
    <source>
        <dbReference type="Proteomes" id="UP000223606"/>
    </source>
</evidence>
<dbReference type="FunFam" id="1.10.10.10:FF:000001">
    <property type="entry name" value="LysR family transcriptional regulator"/>
    <property type="match status" value="1"/>
</dbReference>
<reference evidence="7" key="1">
    <citation type="submission" date="2017-09" db="EMBL/GenBank/DDBJ databases">
        <title>Genome sequence of Nannocystis excedens DSM 71.</title>
        <authorList>
            <person name="Blom J."/>
        </authorList>
    </citation>
    <scope>NUCLEOTIDE SEQUENCE [LARGE SCALE GENOMIC DNA]</scope>
    <source>
        <strain evidence="7">type strain: E19</strain>
    </source>
</reference>
<keyword evidence="4" id="KW-0804">Transcription</keyword>
<dbReference type="GO" id="GO:0043565">
    <property type="term" value="F:sequence-specific DNA binding"/>
    <property type="evidence" value="ECO:0007669"/>
    <property type="project" value="TreeGrafter"/>
</dbReference>
<evidence type="ECO:0000256" key="4">
    <source>
        <dbReference type="ARBA" id="ARBA00023163"/>
    </source>
</evidence>
<dbReference type="Gene3D" id="1.10.10.10">
    <property type="entry name" value="Winged helix-like DNA-binding domain superfamily/Winged helix DNA-binding domain"/>
    <property type="match status" value="1"/>
</dbReference>
<evidence type="ECO:0000256" key="1">
    <source>
        <dbReference type="ARBA" id="ARBA00009437"/>
    </source>
</evidence>
<dbReference type="InterPro" id="IPR036390">
    <property type="entry name" value="WH_DNA-bd_sf"/>
</dbReference>
<keyword evidence="7" id="KW-1185">Reference proteome</keyword>
<evidence type="ECO:0000256" key="2">
    <source>
        <dbReference type="ARBA" id="ARBA00023015"/>
    </source>
</evidence>
<name>A0A2C9D9A7_9HYPH</name>
<dbReference type="GO" id="GO:0006351">
    <property type="term" value="P:DNA-templated transcription"/>
    <property type="evidence" value="ECO:0007669"/>
    <property type="project" value="TreeGrafter"/>
</dbReference>
<dbReference type="RefSeq" id="WP_099557150.1">
    <property type="nucleotide sequence ID" value="NZ_LT960614.1"/>
</dbReference>
<dbReference type="CDD" id="cd08472">
    <property type="entry name" value="PBP2_CrgA_like_3"/>
    <property type="match status" value="1"/>
</dbReference>
<dbReference type="AlphaFoldDB" id="A0A2C9D9A7"/>
<evidence type="ECO:0000259" key="5">
    <source>
        <dbReference type="PROSITE" id="PS50931"/>
    </source>
</evidence>